<dbReference type="SUPFAM" id="SSF46894">
    <property type="entry name" value="C-terminal effector domain of the bipartite response regulators"/>
    <property type="match status" value="1"/>
</dbReference>
<dbReference type="GO" id="GO:0005524">
    <property type="term" value="F:ATP binding"/>
    <property type="evidence" value="ECO:0007669"/>
    <property type="project" value="UniProtKB-KW"/>
</dbReference>
<evidence type="ECO:0000313" key="4">
    <source>
        <dbReference type="EMBL" id="TWE15616.1"/>
    </source>
</evidence>
<dbReference type="Pfam" id="PF00196">
    <property type="entry name" value="GerE"/>
    <property type="match status" value="1"/>
</dbReference>
<dbReference type="PROSITE" id="PS50043">
    <property type="entry name" value="HTH_LUXR_2"/>
    <property type="match status" value="1"/>
</dbReference>
<protein>
    <submittedName>
        <fullName evidence="4">Regulatory LuxR family protein</fullName>
    </submittedName>
</protein>
<dbReference type="InterPro" id="IPR041664">
    <property type="entry name" value="AAA_16"/>
</dbReference>
<dbReference type="Proteomes" id="UP000318416">
    <property type="component" value="Unassembled WGS sequence"/>
</dbReference>
<evidence type="ECO:0000259" key="3">
    <source>
        <dbReference type="PROSITE" id="PS50043"/>
    </source>
</evidence>
<dbReference type="AlphaFoldDB" id="A0A561EJ31"/>
<proteinExistence type="predicted"/>
<dbReference type="SUPFAM" id="SSF52540">
    <property type="entry name" value="P-loop containing nucleoside triphosphate hydrolases"/>
    <property type="match status" value="1"/>
</dbReference>
<dbReference type="Pfam" id="PF13191">
    <property type="entry name" value="AAA_16"/>
    <property type="match status" value="1"/>
</dbReference>
<dbReference type="GO" id="GO:0004016">
    <property type="term" value="F:adenylate cyclase activity"/>
    <property type="evidence" value="ECO:0007669"/>
    <property type="project" value="TreeGrafter"/>
</dbReference>
<evidence type="ECO:0000256" key="2">
    <source>
        <dbReference type="ARBA" id="ARBA00022840"/>
    </source>
</evidence>
<sequence length="896" mass="95636">MRGVGGRGAGDRGKTALVRGAVAELGDCTVLWAACDASEADLSFGMVGQLAALAPAVDVEQLPLLRGLTGADRAPFRVGAQLLELLGELQAGGSVAIVVDDVPWADSASLQALGFVLRRLWADRVLIILTARTVQQPGEGGSEEWRRLMAGRVRARRLLLSGLSAAEVAELAERMAPSGAPSVSPSAVERLWRHTAGHPLYVQTILAELPVGSESGLPDPLPVPPSLADGIERSVAALPQDSRDLLEALAVLDTRSPLRLAGDLVKIVDPAGALEPLLAAGLVRWWPAEPTSPVGMRHPLQRQAVYEALAPQRRRDLHAAAAALVDRAASWRHRVAAAAHADDELAAELEAASGEHLDAGDPARAATLLLWAADLSEQRDAQERRLLTAAAQLMGSSQIVRVQPLLGRAEACAPSPLRSLVLGSYAVSRDELATGRAQLSSAVQEGRGAPDTAWIAAMAGIVLSVADTWLGDFEHAVRSARDVLDLAADDAYVAPRATAALMAAMAGLAGPRAALRELARVARLPDTPAEVVPEHAILLRWRGVYRTVAGDHATGADDLAATLRLERTGDFQDEYTYAALGMAQYLLGRWDEVTINAEHAITAAAVGDKPWGLVLAHTIASLVPSGRGEWQRAEEHVRAAEHWSAALGLSAYAVWPAIAAATLAQARADHRVLIDRLEAVLREPTALLSIHEGSWRPLHIEALLATGRLEEAAASLRALQAFAEDAGYLQVAIAWLSGRLAQQHGDLSSAQTCYEEGLSRPVTVDDAPLHRAFLEHAYGRLLAQHLRDRKGAGEKLRSAHARFAALGAQPFQQRCVADLAAYGLHTPEAGKDKLETLTDRERTIAHLVARGLTNQETAAEIYLSSKTVEFHLSRIFVKLGITSRRQLRDLVGDTSR</sequence>
<reference evidence="4 5" key="1">
    <citation type="submission" date="2019-06" db="EMBL/GenBank/DDBJ databases">
        <title>Sequencing the genomes of 1000 actinobacteria strains.</title>
        <authorList>
            <person name="Klenk H.-P."/>
        </authorList>
    </citation>
    <scope>NUCLEOTIDE SEQUENCE [LARGE SCALE GENOMIC DNA]</scope>
    <source>
        <strain evidence="4 5">DSM 41649</strain>
    </source>
</reference>
<accession>A0A561EJ31</accession>
<dbReference type="SUPFAM" id="SSF48452">
    <property type="entry name" value="TPR-like"/>
    <property type="match status" value="1"/>
</dbReference>
<dbReference type="RefSeq" id="WP_145787218.1">
    <property type="nucleotide sequence ID" value="NZ_BAAABR010000004.1"/>
</dbReference>
<gene>
    <name evidence="4" type="ORF">FB465_0534</name>
</gene>
<name>A0A561EJ31_9ACTN</name>
<dbReference type="PRINTS" id="PR00038">
    <property type="entry name" value="HTHLUXR"/>
</dbReference>
<dbReference type="PANTHER" id="PTHR16305">
    <property type="entry name" value="TESTICULAR SOLUBLE ADENYLYL CYCLASE"/>
    <property type="match status" value="1"/>
</dbReference>
<evidence type="ECO:0000313" key="5">
    <source>
        <dbReference type="Proteomes" id="UP000318416"/>
    </source>
</evidence>
<dbReference type="GO" id="GO:0005737">
    <property type="term" value="C:cytoplasm"/>
    <property type="evidence" value="ECO:0007669"/>
    <property type="project" value="TreeGrafter"/>
</dbReference>
<dbReference type="InterPro" id="IPR016032">
    <property type="entry name" value="Sig_transdc_resp-reg_C-effctor"/>
</dbReference>
<dbReference type="CDD" id="cd06170">
    <property type="entry name" value="LuxR_C_like"/>
    <property type="match status" value="1"/>
</dbReference>
<comment type="caution">
    <text evidence="4">The sequence shown here is derived from an EMBL/GenBank/DDBJ whole genome shotgun (WGS) entry which is preliminary data.</text>
</comment>
<keyword evidence="5" id="KW-1185">Reference proteome</keyword>
<dbReference type="OrthoDB" id="7053960at2"/>
<keyword evidence="2" id="KW-0067">ATP-binding</keyword>
<dbReference type="InterPro" id="IPR011990">
    <property type="entry name" value="TPR-like_helical_dom_sf"/>
</dbReference>
<evidence type="ECO:0000256" key="1">
    <source>
        <dbReference type="ARBA" id="ARBA00022741"/>
    </source>
</evidence>
<feature type="domain" description="HTH luxR-type" evidence="3">
    <location>
        <begin position="830"/>
        <end position="895"/>
    </location>
</feature>
<dbReference type="InterPro" id="IPR036388">
    <property type="entry name" value="WH-like_DNA-bd_sf"/>
</dbReference>
<dbReference type="Gene3D" id="1.10.10.10">
    <property type="entry name" value="Winged helix-like DNA-binding domain superfamily/Winged helix DNA-binding domain"/>
    <property type="match status" value="1"/>
</dbReference>
<dbReference type="SMART" id="SM00421">
    <property type="entry name" value="HTH_LUXR"/>
    <property type="match status" value="1"/>
</dbReference>
<keyword evidence="1" id="KW-0547">Nucleotide-binding</keyword>
<dbReference type="EMBL" id="VIVR01000001">
    <property type="protein sequence ID" value="TWE15616.1"/>
    <property type="molecule type" value="Genomic_DNA"/>
</dbReference>
<dbReference type="GO" id="GO:0006355">
    <property type="term" value="P:regulation of DNA-templated transcription"/>
    <property type="evidence" value="ECO:0007669"/>
    <property type="project" value="InterPro"/>
</dbReference>
<dbReference type="InterPro" id="IPR027417">
    <property type="entry name" value="P-loop_NTPase"/>
</dbReference>
<dbReference type="PANTHER" id="PTHR16305:SF35">
    <property type="entry name" value="TRANSCRIPTIONAL ACTIVATOR DOMAIN"/>
    <property type="match status" value="1"/>
</dbReference>
<dbReference type="GO" id="GO:0003677">
    <property type="term" value="F:DNA binding"/>
    <property type="evidence" value="ECO:0007669"/>
    <property type="project" value="InterPro"/>
</dbReference>
<organism evidence="4 5">
    <name type="scientific">Kitasatospora atroaurantiaca</name>
    <dbReference type="NCBI Taxonomy" id="285545"/>
    <lineage>
        <taxon>Bacteria</taxon>
        <taxon>Bacillati</taxon>
        <taxon>Actinomycetota</taxon>
        <taxon>Actinomycetes</taxon>
        <taxon>Kitasatosporales</taxon>
        <taxon>Streptomycetaceae</taxon>
        <taxon>Kitasatospora</taxon>
    </lineage>
</organism>
<dbReference type="InterPro" id="IPR000792">
    <property type="entry name" value="Tscrpt_reg_LuxR_C"/>
</dbReference>